<name>A0A1B1N5T9_9BACL</name>
<dbReference type="PANTHER" id="PTHR30532:SF1">
    <property type="entry name" value="IRON(3+)-HYDROXAMATE-BINDING PROTEIN FHUD"/>
    <property type="match status" value="1"/>
</dbReference>
<dbReference type="EMBL" id="CP014167">
    <property type="protein sequence ID" value="ANS76786.1"/>
    <property type="molecule type" value="Genomic_DNA"/>
</dbReference>
<dbReference type="OrthoDB" id="9793175at2"/>
<feature type="signal peptide" evidence="5">
    <location>
        <begin position="1"/>
        <end position="25"/>
    </location>
</feature>
<gene>
    <name evidence="7" type="ORF">AWM70_21190</name>
</gene>
<dbReference type="Pfam" id="PF01497">
    <property type="entry name" value="Peripla_BP_2"/>
    <property type="match status" value="1"/>
</dbReference>
<comment type="similarity">
    <text evidence="2">Belongs to the bacterial solute-binding protein 8 family.</text>
</comment>
<evidence type="ECO:0000256" key="1">
    <source>
        <dbReference type="ARBA" id="ARBA00004196"/>
    </source>
</evidence>
<dbReference type="InterPro" id="IPR051313">
    <property type="entry name" value="Bact_iron-sidero_bind"/>
</dbReference>
<proteinExistence type="inferred from homology"/>
<comment type="subcellular location">
    <subcellularLocation>
        <location evidence="1">Cell envelope</location>
    </subcellularLocation>
</comment>
<evidence type="ECO:0000256" key="2">
    <source>
        <dbReference type="ARBA" id="ARBA00008814"/>
    </source>
</evidence>
<dbReference type="KEGG" id="pyg:AWM70_21190"/>
<keyword evidence="3" id="KW-0813">Transport</keyword>
<keyword evidence="4 5" id="KW-0732">Signal</keyword>
<dbReference type="Proteomes" id="UP000092573">
    <property type="component" value="Chromosome"/>
</dbReference>
<feature type="chain" id="PRO_5008527682" description="Fe/B12 periplasmic-binding domain-containing protein" evidence="5">
    <location>
        <begin position="26"/>
        <end position="347"/>
    </location>
</feature>
<feature type="domain" description="Fe/B12 periplasmic-binding" evidence="6">
    <location>
        <begin position="89"/>
        <end position="345"/>
    </location>
</feature>
<sequence length="347" mass="36838">MKNNIATLILALSLLSLVVAGCGSANDKTNAAQAGGASNAAEAMNAANTASAAPNNASNTGAGAPAVGNTSIEVPNEWNTLKVTETPQQIVTLDFSFIDTLTSLGITPAGNAGVGTTKIPEYLDGMLKSGVADVGERKAPNLEVIQSLKPDLIIASVDRHSMIRKELEEIGPTVAFDDASYDQIIGNLHNIAKIVGKEQEADKVEADLNAKMEQVKQQLTGSPSIIVAGFFDDEFTVWVKDSFVGSLLSRIGLDYAYNGGVSNLEGKGEGTKMTLERVHDLNPDYIMVYGDKTDKLKSNPLFKDLKAVKENHLIEVDRNLWSRGRGPIAASKIMDEALAHLSAANND</sequence>
<evidence type="ECO:0000256" key="3">
    <source>
        <dbReference type="ARBA" id="ARBA00022448"/>
    </source>
</evidence>
<evidence type="ECO:0000313" key="8">
    <source>
        <dbReference type="Proteomes" id="UP000092573"/>
    </source>
</evidence>
<dbReference type="PROSITE" id="PS50983">
    <property type="entry name" value="FE_B12_PBP"/>
    <property type="match status" value="1"/>
</dbReference>
<dbReference type="SUPFAM" id="SSF53807">
    <property type="entry name" value="Helical backbone' metal receptor"/>
    <property type="match status" value="1"/>
</dbReference>
<evidence type="ECO:0000256" key="5">
    <source>
        <dbReference type="SAM" id="SignalP"/>
    </source>
</evidence>
<evidence type="ECO:0000313" key="7">
    <source>
        <dbReference type="EMBL" id="ANS76786.1"/>
    </source>
</evidence>
<reference evidence="7 8" key="1">
    <citation type="submission" date="2016-01" db="EMBL/GenBank/DDBJ databases">
        <title>Complete Genome Sequence of Paenibacillus yonginensis DCY84, a novel Plant Growth-Promoting Bacteria with Elicitation of Induced Systemic Resistance.</title>
        <authorList>
            <person name="Kim Y.J."/>
            <person name="Yang D.C."/>
            <person name="Sukweenadhi J."/>
        </authorList>
    </citation>
    <scope>NUCLEOTIDE SEQUENCE [LARGE SCALE GENOMIC DNA]</scope>
    <source>
        <strain evidence="7 8">DCY84</strain>
    </source>
</reference>
<dbReference type="PANTHER" id="PTHR30532">
    <property type="entry name" value="IRON III DICITRATE-BINDING PERIPLASMIC PROTEIN"/>
    <property type="match status" value="1"/>
</dbReference>
<accession>A0A1B1N5T9</accession>
<keyword evidence="8" id="KW-1185">Reference proteome</keyword>
<dbReference type="RefSeq" id="WP_068699780.1">
    <property type="nucleotide sequence ID" value="NZ_CP014167.1"/>
</dbReference>
<protein>
    <recommendedName>
        <fullName evidence="6">Fe/B12 periplasmic-binding domain-containing protein</fullName>
    </recommendedName>
</protein>
<dbReference type="GO" id="GO:0030288">
    <property type="term" value="C:outer membrane-bounded periplasmic space"/>
    <property type="evidence" value="ECO:0007669"/>
    <property type="project" value="TreeGrafter"/>
</dbReference>
<evidence type="ECO:0000256" key="4">
    <source>
        <dbReference type="ARBA" id="ARBA00022729"/>
    </source>
</evidence>
<dbReference type="InterPro" id="IPR002491">
    <property type="entry name" value="ABC_transptr_periplasmic_BD"/>
</dbReference>
<organism evidence="7 8">
    <name type="scientific">Paenibacillus yonginensis</name>
    <dbReference type="NCBI Taxonomy" id="1462996"/>
    <lineage>
        <taxon>Bacteria</taxon>
        <taxon>Bacillati</taxon>
        <taxon>Bacillota</taxon>
        <taxon>Bacilli</taxon>
        <taxon>Bacillales</taxon>
        <taxon>Paenibacillaceae</taxon>
        <taxon>Paenibacillus</taxon>
    </lineage>
</organism>
<dbReference type="GO" id="GO:1901678">
    <property type="term" value="P:iron coordination entity transport"/>
    <property type="evidence" value="ECO:0007669"/>
    <property type="project" value="UniProtKB-ARBA"/>
</dbReference>
<evidence type="ECO:0000259" key="6">
    <source>
        <dbReference type="PROSITE" id="PS50983"/>
    </source>
</evidence>
<dbReference type="PROSITE" id="PS51257">
    <property type="entry name" value="PROKAR_LIPOPROTEIN"/>
    <property type="match status" value="1"/>
</dbReference>
<dbReference type="STRING" id="1462996.AWM70_21190"/>
<dbReference type="Gene3D" id="3.40.50.1980">
    <property type="entry name" value="Nitrogenase molybdenum iron protein domain"/>
    <property type="match status" value="2"/>
</dbReference>
<dbReference type="AlphaFoldDB" id="A0A1B1N5T9"/>
<dbReference type="CDD" id="cd01146">
    <property type="entry name" value="FhuD"/>
    <property type="match status" value="1"/>
</dbReference>